<dbReference type="InterPro" id="IPR006342">
    <property type="entry name" value="FkbM_mtfrase"/>
</dbReference>
<dbReference type="PANTHER" id="PTHR34203">
    <property type="entry name" value="METHYLTRANSFERASE, FKBM FAMILY PROTEIN"/>
    <property type="match status" value="1"/>
</dbReference>
<keyword evidence="2" id="KW-0489">Methyltransferase</keyword>
<evidence type="ECO:0000259" key="1">
    <source>
        <dbReference type="Pfam" id="PF05050"/>
    </source>
</evidence>
<dbReference type="NCBIfam" id="TIGR01444">
    <property type="entry name" value="fkbM_fam"/>
    <property type="match status" value="1"/>
</dbReference>
<feature type="domain" description="Methyltransferase FkbM" evidence="1">
    <location>
        <begin position="79"/>
        <end position="221"/>
    </location>
</feature>
<dbReference type="PANTHER" id="PTHR34203:SF15">
    <property type="entry name" value="SLL1173 PROTEIN"/>
    <property type="match status" value="1"/>
</dbReference>
<accession>A0AAE4YBC1</accession>
<keyword evidence="3" id="KW-1185">Reference proteome</keyword>
<dbReference type="Proteomes" id="UP001193501">
    <property type="component" value="Unassembled WGS sequence"/>
</dbReference>
<dbReference type="GO" id="GO:0008168">
    <property type="term" value="F:methyltransferase activity"/>
    <property type="evidence" value="ECO:0007669"/>
    <property type="project" value="UniProtKB-KW"/>
</dbReference>
<reference evidence="2" key="1">
    <citation type="submission" date="2020-01" db="EMBL/GenBank/DDBJ databases">
        <authorList>
            <person name="Chen W.-M."/>
        </authorList>
    </citation>
    <scope>NUCLEOTIDE SEQUENCE</scope>
    <source>
        <strain evidence="2">CYK-10</strain>
    </source>
</reference>
<name>A0AAE4YBC1_9RHOB</name>
<dbReference type="Gene3D" id="3.40.50.150">
    <property type="entry name" value="Vaccinia Virus protein VP39"/>
    <property type="match status" value="1"/>
</dbReference>
<dbReference type="InterPro" id="IPR029063">
    <property type="entry name" value="SAM-dependent_MTases_sf"/>
</dbReference>
<gene>
    <name evidence="2" type="ORF">GV832_18390</name>
</gene>
<keyword evidence="2" id="KW-0808">Transferase</keyword>
<dbReference type="SUPFAM" id="SSF53335">
    <property type="entry name" value="S-adenosyl-L-methionine-dependent methyltransferases"/>
    <property type="match status" value="1"/>
</dbReference>
<sequence length="236" mass="25147">MTGKSPFRGLKLGLHRLLGRKTTRVDGLTVTCDPALIPRSVVTALVKGSYEAPERQMVADAIRKGDRVVEIGTGVGVVSLLCNRLAGAGNVLSFEANASLEPAIRANFALNGMEPRLRLRAVTVDGAPISFYRNENIVSSSVYDRGLEAEKVTVESEALDAVLEAEQATVLVIDVEGAELALLACEGVGRLREIIVETHPHIVGEAETAAMVAGLQARGFKVTGRIHKNLRLSRAG</sequence>
<dbReference type="GO" id="GO:0032259">
    <property type="term" value="P:methylation"/>
    <property type="evidence" value="ECO:0007669"/>
    <property type="project" value="UniProtKB-KW"/>
</dbReference>
<dbReference type="RefSeq" id="WP_168776360.1">
    <property type="nucleotide sequence ID" value="NZ_JAABNR010000025.1"/>
</dbReference>
<organism evidence="2 3">
    <name type="scientific">Stagnihabitans tardus</name>
    <dbReference type="NCBI Taxonomy" id="2699202"/>
    <lineage>
        <taxon>Bacteria</taxon>
        <taxon>Pseudomonadati</taxon>
        <taxon>Pseudomonadota</taxon>
        <taxon>Alphaproteobacteria</taxon>
        <taxon>Rhodobacterales</taxon>
        <taxon>Paracoccaceae</taxon>
        <taxon>Stagnihabitans</taxon>
    </lineage>
</organism>
<dbReference type="Pfam" id="PF05050">
    <property type="entry name" value="Methyltransf_21"/>
    <property type="match status" value="1"/>
</dbReference>
<evidence type="ECO:0000313" key="3">
    <source>
        <dbReference type="Proteomes" id="UP001193501"/>
    </source>
</evidence>
<comment type="caution">
    <text evidence="2">The sequence shown here is derived from an EMBL/GenBank/DDBJ whole genome shotgun (WGS) entry which is preliminary data.</text>
</comment>
<evidence type="ECO:0000313" key="2">
    <source>
        <dbReference type="EMBL" id="NBZ89562.1"/>
    </source>
</evidence>
<dbReference type="InterPro" id="IPR052514">
    <property type="entry name" value="SAM-dependent_MTase"/>
</dbReference>
<proteinExistence type="predicted"/>
<protein>
    <submittedName>
        <fullName evidence="2">FkbM family methyltransferase</fullName>
    </submittedName>
</protein>
<dbReference type="EMBL" id="JAABNR010000025">
    <property type="protein sequence ID" value="NBZ89562.1"/>
    <property type="molecule type" value="Genomic_DNA"/>
</dbReference>
<dbReference type="AlphaFoldDB" id="A0AAE4YBC1"/>